<name>A0AAF0UBJ8_SOLVR</name>
<protein>
    <submittedName>
        <fullName evidence="1">Uncharacterized protein</fullName>
    </submittedName>
</protein>
<sequence length="102" mass="12556">MKWLWKYANDDKHQLWRKVIKAKYKEENRWKTNEVFSPYGVNLWRSIRALWDDFKIKTKVKVRNGEKTSFWGDDWHEMGILRNIYPDIHNLMLNQQRTIAGM</sequence>
<dbReference type="Proteomes" id="UP001234989">
    <property type="component" value="Chromosome 8"/>
</dbReference>
<evidence type="ECO:0000313" key="2">
    <source>
        <dbReference type="Proteomes" id="UP001234989"/>
    </source>
</evidence>
<dbReference type="EMBL" id="CP133619">
    <property type="protein sequence ID" value="WMV43045.1"/>
    <property type="molecule type" value="Genomic_DNA"/>
</dbReference>
<organism evidence="1 2">
    <name type="scientific">Solanum verrucosum</name>
    <dbReference type="NCBI Taxonomy" id="315347"/>
    <lineage>
        <taxon>Eukaryota</taxon>
        <taxon>Viridiplantae</taxon>
        <taxon>Streptophyta</taxon>
        <taxon>Embryophyta</taxon>
        <taxon>Tracheophyta</taxon>
        <taxon>Spermatophyta</taxon>
        <taxon>Magnoliopsida</taxon>
        <taxon>eudicotyledons</taxon>
        <taxon>Gunneridae</taxon>
        <taxon>Pentapetalae</taxon>
        <taxon>asterids</taxon>
        <taxon>lamiids</taxon>
        <taxon>Solanales</taxon>
        <taxon>Solanaceae</taxon>
        <taxon>Solanoideae</taxon>
        <taxon>Solaneae</taxon>
        <taxon>Solanum</taxon>
    </lineage>
</organism>
<evidence type="ECO:0000313" key="1">
    <source>
        <dbReference type="EMBL" id="WMV43045.1"/>
    </source>
</evidence>
<gene>
    <name evidence="1" type="ORF">MTR67_036430</name>
</gene>
<dbReference type="AlphaFoldDB" id="A0AAF0UBJ8"/>
<reference evidence="1" key="1">
    <citation type="submission" date="2023-08" db="EMBL/GenBank/DDBJ databases">
        <title>A de novo genome assembly of Solanum verrucosum Schlechtendal, a Mexican diploid species geographically isolated from the other diploid A-genome species in potato relatives.</title>
        <authorList>
            <person name="Hosaka K."/>
        </authorList>
    </citation>
    <scope>NUCLEOTIDE SEQUENCE</scope>
    <source>
        <tissue evidence="1">Young leaves</tissue>
    </source>
</reference>
<accession>A0AAF0UBJ8</accession>
<proteinExistence type="predicted"/>
<keyword evidence="2" id="KW-1185">Reference proteome</keyword>